<proteinExistence type="predicted"/>
<protein>
    <recommendedName>
        <fullName evidence="3">GrpB family protein</fullName>
    </recommendedName>
</protein>
<organism evidence="1 2">
    <name type="scientific">Reinekea blandensis MED297</name>
    <dbReference type="NCBI Taxonomy" id="314283"/>
    <lineage>
        <taxon>Bacteria</taxon>
        <taxon>Pseudomonadati</taxon>
        <taxon>Pseudomonadota</taxon>
        <taxon>Gammaproteobacteria</taxon>
        <taxon>Oceanospirillales</taxon>
        <taxon>Saccharospirillaceae</taxon>
        <taxon>Reinekea</taxon>
    </lineage>
</organism>
<dbReference type="InterPro" id="IPR043519">
    <property type="entry name" value="NT_sf"/>
</dbReference>
<keyword evidence="2" id="KW-1185">Reference proteome</keyword>
<gene>
    <name evidence="1" type="ORF">MED297_03040</name>
</gene>
<dbReference type="InterPro" id="IPR007344">
    <property type="entry name" value="GrpB/CoaE"/>
</dbReference>
<dbReference type="PANTHER" id="PTHR34822">
    <property type="entry name" value="GRPB DOMAIN PROTEIN (AFU_ORTHOLOGUE AFUA_1G01530)"/>
    <property type="match status" value="1"/>
</dbReference>
<accession>A4BH00</accession>
<dbReference type="HOGENOM" id="CLU_086407_4_1_6"/>
<evidence type="ECO:0000313" key="2">
    <source>
        <dbReference type="Proteomes" id="UP000005953"/>
    </source>
</evidence>
<reference evidence="1 2" key="1">
    <citation type="submission" date="2006-02" db="EMBL/GenBank/DDBJ databases">
        <authorList>
            <person name="Pinhassi J."/>
            <person name="Pedros-Alio C."/>
            <person name="Ferriera S."/>
            <person name="Johnson J."/>
            <person name="Kravitz S."/>
            <person name="Halpern A."/>
            <person name="Remington K."/>
            <person name="Beeson K."/>
            <person name="Tran B."/>
            <person name="Rogers Y.-H."/>
            <person name="Friedman R."/>
            <person name="Venter J.C."/>
        </authorList>
    </citation>
    <scope>NUCLEOTIDE SEQUENCE [LARGE SCALE GENOMIC DNA]</scope>
    <source>
        <strain evidence="1 2">MED297</strain>
    </source>
</reference>
<dbReference type="Proteomes" id="UP000005953">
    <property type="component" value="Unassembled WGS sequence"/>
</dbReference>
<comment type="caution">
    <text evidence="1">The sequence shown here is derived from an EMBL/GenBank/DDBJ whole genome shotgun (WGS) entry which is preliminary data.</text>
</comment>
<dbReference type="EMBL" id="AAOE01000018">
    <property type="protein sequence ID" value="EAR08646.1"/>
    <property type="molecule type" value="Genomic_DNA"/>
</dbReference>
<dbReference type="RefSeq" id="WP_008047272.1">
    <property type="nucleotide sequence ID" value="NZ_CH724153.1"/>
</dbReference>
<sequence length="174" mass="20307">MSIGLQRGRVLLASYSTKWPKAYEQERLRLLNVAGDVITRIEHIGSTSVPGIQAKPIIDIGLEVDSLEALETLAKRLPPDVYQYFGERDISGDFFFTKGSQECRTHYIHVSLVESDRLERYLIFRNALRHDSLLARQYDQLKQRLVLEFPNDRKTYSKQKGEWIEEVIRTQRPR</sequence>
<dbReference type="SUPFAM" id="SSF81301">
    <property type="entry name" value="Nucleotidyltransferase"/>
    <property type="match status" value="1"/>
</dbReference>
<dbReference type="AlphaFoldDB" id="A4BH00"/>
<dbReference type="Pfam" id="PF04229">
    <property type="entry name" value="GrpB"/>
    <property type="match status" value="1"/>
</dbReference>
<name>A4BH00_9GAMM</name>
<dbReference type="OrthoDB" id="9799092at2"/>
<evidence type="ECO:0000313" key="1">
    <source>
        <dbReference type="EMBL" id="EAR08646.1"/>
    </source>
</evidence>
<dbReference type="Gene3D" id="3.30.460.10">
    <property type="entry name" value="Beta Polymerase, domain 2"/>
    <property type="match status" value="1"/>
</dbReference>
<dbReference type="STRING" id="314283.MED297_03040"/>
<dbReference type="PANTHER" id="PTHR34822:SF1">
    <property type="entry name" value="GRPB FAMILY PROTEIN"/>
    <property type="match status" value="1"/>
</dbReference>
<evidence type="ECO:0008006" key="3">
    <source>
        <dbReference type="Google" id="ProtNLM"/>
    </source>
</evidence>